<gene>
    <name evidence="1" type="ORF">MRB53_020622</name>
</gene>
<sequence length="94" mass="10462">MSAPSSHGLLLDCLTVTTEEWFSFFKLFSFIGAAMYARGVDLMEVYVDVDFQELLQLYNPDGSAQQQGSRWSAMNSTAMQSPVVAVDKGREEGR</sequence>
<dbReference type="EMBL" id="CM056814">
    <property type="protein sequence ID" value="KAJ8627315.1"/>
    <property type="molecule type" value="Genomic_DNA"/>
</dbReference>
<accession>A0ACC2L1M0</accession>
<evidence type="ECO:0000313" key="1">
    <source>
        <dbReference type="EMBL" id="KAJ8627315.1"/>
    </source>
</evidence>
<evidence type="ECO:0000313" key="2">
    <source>
        <dbReference type="Proteomes" id="UP001234297"/>
    </source>
</evidence>
<name>A0ACC2L1M0_PERAE</name>
<reference evidence="1 2" key="1">
    <citation type="journal article" date="2022" name="Hortic Res">
        <title>A haplotype resolved chromosomal level avocado genome allows analysis of novel avocado genes.</title>
        <authorList>
            <person name="Nath O."/>
            <person name="Fletcher S.J."/>
            <person name="Hayward A."/>
            <person name="Shaw L.M."/>
            <person name="Masouleh A.K."/>
            <person name="Furtado A."/>
            <person name="Henry R.J."/>
            <person name="Mitter N."/>
        </authorList>
    </citation>
    <scope>NUCLEOTIDE SEQUENCE [LARGE SCALE GENOMIC DNA]</scope>
    <source>
        <strain evidence="2">cv. Hass</strain>
    </source>
</reference>
<keyword evidence="2" id="KW-1185">Reference proteome</keyword>
<comment type="caution">
    <text evidence="1">The sequence shown here is derived from an EMBL/GenBank/DDBJ whole genome shotgun (WGS) entry which is preliminary data.</text>
</comment>
<dbReference type="Proteomes" id="UP001234297">
    <property type="component" value="Chromosome 6"/>
</dbReference>
<protein>
    <submittedName>
        <fullName evidence="1">Uncharacterized protein</fullName>
    </submittedName>
</protein>
<proteinExistence type="predicted"/>
<organism evidence="1 2">
    <name type="scientific">Persea americana</name>
    <name type="common">Avocado</name>
    <dbReference type="NCBI Taxonomy" id="3435"/>
    <lineage>
        <taxon>Eukaryota</taxon>
        <taxon>Viridiplantae</taxon>
        <taxon>Streptophyta</taxon>
        <taxon>Embryophyta</taxon>
        <taxon>Tracheophyta</taxon>
        <taxon>Spermatophyta</taxon>
        <taxon>Magnoliopsida</taxon>
        <taxon>Magnoliidae</taxon>
        <taxon>Laurales</taxon>
        <taxon>Lauraceae</taxon>
        <taxon>Persea</taxon>
    </lineage>
</organism>